<gene>
    <name evidence="2" type="ORF">HCDG_03812</name>
</gene>
<sequence length="122" mass="13686">MSVGWDKEAKWRGNRDGVPALNSDTSQISSPRASGLGVLWDVSAPKTPTRRTKHWKQTQGHDDFDIPEQFERRRSRLAYPLMLPRQRTPGICSSDQVIHGYGNIIDAVICPENPPCQAGYLV</sequence>
<feature type="compositionally biased region" description="Basic and acidic residues" evidence="1">
    <location>
        <begin position="1"/>
        <end position="15"/>
    </location>
</feature>
<evidence type="ECO:0000313" key="3">
    <source>
        <dbReference type="Proteomes" id="UP000002624"/>
    </source>
</evidence>
<dbReference type="VEuPathDB" id="FungiDB:HCDG_03812"/>
<protein>
    <submittedName>
        <fullName evidence="2">Uncharacterized protein</fullName>
    </submittedName>
</protein>
<name>C6HCR3_AJECH</name>
<dbReference type="AlphaFoldDB" id="C6HCR3"/>
<organism evidence="2 3">
    <name type="scientific">Ajellomyces capsulatus (strain H143)</name>
    <name type="common">Darling's disease fungus</name>
    <name type="synonym">Histoplasma capsulatum</name>
    <dbReference type="NCBI Taxonomy" id="544712"/>
    <lineage>
        <taxon>Eukaryota</taxon>
        <taxon>Fungi</taxon>
        <taxon>Dikarya</taxon>
        <taxon>Ascomycota</taxon>
        <taxon>Pezizomycotina</taxon>
        <taxon>Eurotiomycetes</taxon>
        <taxon>Eurotiomycetidae</taxon>
        <taxon>Onygenales</taxon>
        <taxon>Ajellomycetaceae</taxon>
        <taxon>Histoplasma</taxon>
    </lineage>
</organism>
<feature type="compositionally biased region" description="Polar residues" evidence="1">
    <location>
        <begin position="22"/>
        <end position="32"/>
    </location>
</feature>
<reference evidence="3" key="1">
    <citation type="submission" date="2009-05" db="EMBL/GenBank/DDBJ databases">
        <title>The genome sequence of Ajellomyces capsulatus strain H143.</title>
        <authorList>
            <person name="Champion M."/>
            <person name="Cuomo C.A."/>
            <person name="Ma L.-J."/>
            <person name="Henn M.R."/>
            <person name="Sil A."/>
            <person name="Goldman B."/>
            <person name="Young S.K."/>
            <person name="Kodira C.D."/>
            <person name="Zeng Q."/>
            <person name="Koehrsen M."/>
            <person name="Alvarado L."/>
            <person name="Berlin A.M."/>
            <person name="Borenstein D."/>
            <person name="Chen Z."/>
            <person name="Engels R."/>
            <person name="Freedman E."/>
            <person name="Gellesch M."/>
            <person name="Goldberg J."/>
            <person name="Griggs A."/>
            <person name="Gujja S."/>
            <person name="Heiman D.I."/>
            <person name="Hepburn T.A."/>
            <person name="Howarth C."/>
            <person name="Jen D."/>
            <person name="Larson L."/>
            <person name="Lewis B."/>
            <person name="Mehta T."/>
            <person name="Park D."/>
            <person name="Pearson M."/>
            <person name="Roberts A."/>
            <person name="Saif S."/>
            <person name="Shea T.D."/>
            <person name="Shenoy N."/>
            <person name="Sisk P."/>
            <person name="Stolte C."/>
            <person name="Sykes S."/>
            <person name="Walk T."/>
            <person name="White J."/>
            <person name="Yandava C."/>
            <person name="Klein B."/>
            <person name="McEwen J.G."/>
            <person name="Puccia R."/>
            <person name="Goldman G.H."/>
            <person name="Felipe M.S."/>
            <person name="Nino-Vega G."/>
            <person name="San-Blas G."/>
            <person name="Taylor J.W."/>
            <person name="Mendoza L."/>
            <person name="Galagan J.E."/>
            <person name="Nusbaum C."/>
            <person name="Birren B.W."/>
        </authorList>
    </citation>
    <scope>NUCLEOTIDE SEQUENCE [LARGE SCALE GENOMIC DNA]</scope>
    <source>
        <strain evidence="3">H143</strain>
    </source>
</reference>
<feature type="region of interest" description="Disordered" evidence="1">
    <location>
        <begin position="1"/>
        <end position="32"/>
    </location>
</feature>
<evidence type="ECO:0000313" key="2">
    <source>
        <dbReference type="EMBL" id="EER42353.1"/>
    </source>
</evidence>
<dbReference type="HOGENOM" id="CLU_2026040_0_0_1"/>
<proteinExistence type="predicted"/>
<evidence type="ECO:0000256" key="1">
    <source>
        <dbReference type="SAM" id="MobiDB-lite"/>
    </source>
</evidence>
<dbReference type="Proteomes" id="UP000002624">
    <property type="component" value="Unassembled WGS sequence"/>
</dbReference>
<accession>C6HCR3</accession>
<dbReference type="EMBL" id="GG692422">
    <property type="protein sequence ID" value="EER42353.1"/>
    <property type="molecule type" value="Genomic_DNA"/>
</dbReference>